<evidence type="ECO:0000256" key="3">
    <source>
        <dbReference type="ARBA" id="ARBA00023125"/>
    </source>
</evidence>
<keyword evidence="5" id="KW-0378">Hydrolase</keyword>
<evidence type="ECO:0000256" key="2">
    <source>
        <dbReference type="ARBA" id="ARBA00022747"/>
    </source>
</evidence>
<dbReference type="OrthoDB" id="9798929at2"/>
<dbReference type="PANTHER" id="PTHR30408:SF13">
    <property type="entry name" value="TYPE I RESTRICTION ENZYME HINDI SPECIFICITY SUBUNIT"/>
    <property type="match status" value="1"/>
</dbReference>
<proteinExistence type="inferred from homology"/>
<dbReference type="InterPro" id="IPR052021">
    <property type="entry name" value="Type-I_RS_S_subunit"/>
</dbReference>
<evidence type="ECO:0000313" key="6">
    <source>
        <dbReference type="Proteomes" id="UP000267003"/>
    </source>
</evidence>
<comment type="caution">
    <text evidence="5">The sequence shown here is derived from an EMBL/GenBank/DDBJ whole genome shotgun (WGS) entry which is preliminary data.</text>
</comment>
<dbReference type="CDD" id="cd17259">
    <property type="entry name" value="RMtype1_S_StySKI-TRD2-CR2_like"/>
    <property type="match status" value="1"/>
</dbReference>
<feature type="domain" description="Type I restriction modification DNA specificity" evidence="4">
    <location>
        <begin position="57"/>
        <end position="186"/>
    </location>
</feature>
<dbReference type="Pfam" id="PF01420">
    <property type="entry name" value="Methylase_S"/>
    <property type="match status" value="1"/>
</dbReference>
<dbReference type="InterPro" id="IPR000055">
    <property type="entry name" value="Restrct_endonuc_typeI_TRD"/>
</dbReference>
<evidence type="ECO:0000259" key="4">
    <source>
        <dbReference type="Pfam" id="PF01420"/>
    </source>
</evidence>
<name>A0A3A8QB92_9BACT</name>
<keyword evidence="3" id="KW-0238">DNA-binding</keyword>
<keyword evidence="6" id="KW-1185">Reference proteome</keyword>
<dbReference type="RefSeq" id="WP_120557992.1">
    <property type="nucleotide sequence ID" value="NZ_RAWK01000167.1"/>
</dbReference>
<keyword evidence="2" id="KW-0680">Restriction system</keyword>
<dbReference type="CDD" id="cd17267">
    <property type="entry name" value="RMtype1_S_EcoAO83I-TRD1-CR1_like"/>
    <property type="match status" value="1"/>
</dbReference>
<sequence length="418" mass="47126">MASERRVVQLGDVVNLLTGFPFKSQFYTESPADPRLLGGDNIVQGSLRWEKVRRWPLAMTDGLDQYWLHEGDVVLAMDRPWIEAGLKRAAVGPHDLPALLVQRTARLRGTDELDTKFLRFLIGSREFTQHILAVQTGTAVPHISPSQIKEFQFALPPLEEQRTIAEVLGTIDDKIEFNRRMNQTLEAMAQTLFRSWFVDFDPVRAKAEGRQPNGMDAETAAQFPSRFVDSKQGKIPEEWEVHNWSELVSLEYGKALRHYSEGSVPVYGTNGRIGFHSTPLCAHAGVIVGRKGAYRGIHYSPVPFFVIDTAFYVEPCAPLEMRWVYYELLREGVNSMDSGSAIPSTSRSDFYALKTIVPPHAIQSRFVDLLEPMWRRQQANDQESRTLANLRDSLLPKLLSGELRVRGAEAQLAAIACS</sequence>
<dbReference type="GO" id="GO:0009307">
    <property type="term" value="P:DNA restriction-modification system"/>
    <property type="evidence" value="ECO:0007669"/>
    <property type="project" value="UniProtKB-KW"/>
</dbReference>
<comment type="similarity">
    <text evidence="1">Belongs to the type-I restriction system S methylase family.</text>
</comment>
<dbReference type="Proteomes" id="UP000267003">
    <property type="component" value="Unassembled WGS sequence"/>
</dbReference>
<evidence type="ECO:0000256" key="1">
    <source>
        <dbReference type="ARBA" id="ARBA00010923"/>
    </source>
</evidence>
<keyword evidence="5" id="KW-0255">Endonuclease</keyword>
<protein>
    <submittedName>
        <fullName evidence="5">Restriction endonuclease subunit S</fullName>
    </submittedName>
</protein>
<gene>
    <name evidence="5" type="ORF">D7W81_25430</name>
</gene>
<dbReference type="Gene3D" id="3.90.220.20">
    <property type="entry name" value="DNA methylase specificity domains"/>
    <property type="match status" value="2"/>
</dbReference>
<accession>A0A3A8QB92</accession>
<dbReference type="SUPFAM" id="SSF116734">
    <property type="entry name" value="DNA methylase specificity domain"/>
    <property type="match status" value="2"/>
</dbReference>
<dbReference type="AlphaFoldDB" id="A0A3A8QB92"/>
<evidence type="ECO:0000313" key="5">
    <source>
        <dbReference type="EMBL" id="RKH60524.1"/>
    </source>
</evidence>
<dbReference type="PANTHER" id="PTHR30408">
    <property type="entry name" value="TYPE-1 RESTRICTION ENZYME ECOKI SPECIFICITY PROTEIN"/>
    <property type="match status" value="1"/>
</dbReference>
<dbReference type="InterPro" id="IPR044946">
    <property type="entry name" value="Restrct_endonuc_typeI_TRD_sf"/>
</dbReference>
<organism evidence="5 6">
    <name type="scientific">Corallococcus aberystwythensis</name>
    <dbReference type="NCBI Taxonomy" id="2316722"/>
    <lineage>
        <taxon>Bacteria</taxon>
        <taxon>Pseudomonadati</taxon>
        <taxon>Myxococcota</taxon>
        <taxon>Myxococcia</taxon>
        <taxon>Myxococcales</taxon>
        <taxon>Cystobacterineae</taxon>
        <taxon>Myxococcaceae</taxon>
        <taxon>Corallococcus</taxon>
    </lineage>
</organism>
<dbReference type="GO" id="GO:0003677">
    <property type="term" value="F:DNA binding"/>
    <property type="evidence" value="ECO:0007669"/>
    <property type="project" value="UniProtKB-KW"/>
</dbReference>
<dbReference type="GO" id="GO:0004519">
    <property type="term" value="F:endonuclease activity"/>
    <property type="evidence" value="ECO:0007669"/>
    <property type="project" value="UniProtKB-KW"/>
</dbReference>
<keyword evidence="5" id="KW-0540">Nuclease</keyword>
<reference evidence="6" key="1">
    <citation type="submission" date="2018-09" db="EMBL/GenBank/DDBJ databases">
        <authorList>
            <person name="Livingstone P.G."/>
            <person name="Whitworth D.E."/>
        </authorList>
    </citation>
    <scope>NUCLEOTIDE SEQUENCE [LARGE SCALE GENOMIC DNA]</scope>
    <source>
        <strain evidence="6">AB050A</strain>
    </source>
</reference>
<dbReference type="EMBL" id="RAWK01000167">
    <property type="protein sequence ID" value="RKH60524.1"/>
    <property type="molecule type" value="Genomic_DNA"/>
</dbReference>